<gene>
    <name evidence="3" type="ORF">pa1310006</name>
</gene>
<feature type="compositionally biased region" description="Basic and acidic residues" evidence="1">
    <location>
        <begin position="352"/>
        <end position="363"/>
    </location>
</feature>
<reference evidence="3" key="1">
    <citation type="journal article" date="2005" name="Am. J. Respir. Cell Mol. Biol.">
        <title>Identification of DNA markers for a transmissible Pseudomonas aeruginosa cystic fibrosis strain.</title>
        <authorList>
            <person name="Lewis D.A."/>
            <person name="Jones A."/>
            <person name="Parkhill J."/>
            <person name="Speert D.P."/>
            <person name="Govan J.R.W."/>
            <person name="LiPuma J.J."/>
            <person name="Lory S."/>
            <person name="Webb A.K."/>
            <person name="Mahenthiralingam E."/>
        </authorList>
    </citation>
    <scope>NUCLEOTIDE SEQUENCE</scope>
    <source>
        <strain evidence="3">MA</strain>
    </source>
</reference>
<evidence type="ECO:0000313" key="3">
    <source>
        <dbReference type="EMBL" id="CAH61031.1"/>
    </source>
</evidence>
<dbReference type="AlphaFoldDB" id="Q58CI3"/>
<name>Q58CI3_PSEAI</name>
<sequence>MWPNLDPASAGFFLSGLAMRWLLFTLLALMCCASAMAEDYYWDNGLDGIKYPSPKAACQAVVDRNEASAANSYPFHATRLTATLIDPGQNAARCDIHYAYQQNEAIWKVQFPDYPKSWTYASRVVFRKGNGCTEGVYNTELGQCEAPPKDCESTKGEPFPAKGADAPVVNSGGRNYVADAGPPTACYQQCQYKSESGRSTSCYLVKGSTTQGFCNYILNGTGDPLNPSTEPPDPAVPPSDPNDPGCPEGWVWSGTTCVKADPSNPGDGSGEGNGEGGGNTGGGTGGGDGSGNGDGSGSGNGDGSGSGNGDGSGSGNGDGSGSGNGDGDGDGEGQCDPAKDPNGCQGEGPGNELKEPDAGSWDEANKEWEQKVQEAKKELKDAVKANIDQLKGAFDL</sequence>
<keyword evidence="3" id="KW-0167">Capsid protein</keyword>
<feature type="compositionally biased region" description="Pro residues" evidence="1">
    <location>
        <begin position="229"/>
        <end position="241"/>
    </location>
</feature>
<dbReference type="EMBL" id="CR848688">
    <property type="protein sequence ID" value="CAH61031.1"/>
    <property type="molecule type" value="Genomic_DNA"/>
</dbReference>
<feature type="chain" id="PRO_5004252158" evidence="2">
    <location>
        <begin position="38"/>
        <end position="396"/>
    </location>
</feature>
<organism evidence="3">
    <name type="scientific">Pseudomonas aeruginosa</name>
    <dbReference type="NCBI Taxonomy" id="287"/>
    <lineage>
        <taxon>Bacteria</taxon>
        <taxon>Pseudomonadati</taxon>
        <taxon>Pseudomonadota</taxon>
        <taxon>Gammaproteobacteria</taxon>
        <taxon>Pseudomonadales</taxon>
        <taxon>Pseudomonadaceae</taxon>
        <taxon>Pseudomonas</taxon>
    </lineage>
</organism>
<protein>
    <submittedName>
        <fullName evidence="3">Probable coat protein A</fullName>
    </submittedName>
</protein>
<feature type="signal peptide" evidence="2">
    <location>
        <begin position="1"/>
        <end position="37"/>
    </location>
</feature>
<feature type="region of interest" description="Disordered" evidence="1">
    <location>
        <begin position="224"/>
        <end position="363"/>
    </location>
</feature>
<proteinExistence type="predicted"/>
<evidence type="ECO:0000256" key="1">
    <source>
        <dbReference type="SAM" id="MobiDB-lite"/>
    </source>
</evidence>
<keyword evidence="3" id="KW-0946">Virion</keyword>
<evidence type="ECO:0000256" key="2">
    <source>
        <dbReference type="SAM" id="SignalP"/>
    </source>
</evidence>
<keyword evidence="2" id="KW-0732">Signal</keyword>
<feature type="compositionally biased region" description="Gly residues" evidence="1">
    <location>
        <begin position="267"/>
        <end position="326"/>
    </location>
</feature>
<accession>Q58CI3</accession>